<dbReference type="PANTHER" id="PTHR31545">
    <property type="entry name" value="SEEDY PROTEIN A/C FAMILY MEMBER"/>
    <property type="match status" value="1"/>
</dbReference>
<organism evidence="3 4">
    <name type="scientific">Paramuricea clavata</name>
    <name type="common">Red gorgonian</name>
    <name type="synonym">Violescent sea-whip</name>
    <dbReference type="NCBI Taxonomy" id="317549"/>
    <lineage>
        <taxon>Eukaryota</taxon>
        <taxon>Metazoa</taxon>
        <taxon>Cnidaria</taxon>
        <taxon>Anthozoa</taxon>
        <taxon>Octocorallia</taxon>
        <taxon>Malacalcyonacea</taxon>
        <taxon>Plexauridae</taxon>
        <taxon>Paramuricea</taxon>
    </lineage>
</organism>
<dbReference type="Pfam" id="PF11357">
    <property type="entry name" value="Spy1"/>
    <property type="match status" value="1"/>
</dbReference>
<sequence>MRLKQLHVSIKTTKVSKVQDILDWVDKMGQSHSDKKNHSLDGNAKRKEEKRLFYLGVKRRRTKSPLKGHKLETCENIELEKLAKKDEKIDASSLNEYAKNSEMLAFFKLFDDDLIQDFLWMDSCAKISDKYLLAMVYAYFKRAELTRREYTRTNFFLALYLANDMEEDDEDQKYDILPWALGHKWRDLYPGFLRKRDKLWKKMNYRAVVSRRTCDEVMSIVPNHPVWQRTRKPHHGGAMPEISSLEDINLTPRGPDASPLYCKQCEDLENLDSGSSGYLSSPQSREVFYKVSDKTKKQWVAKEE</sequence>
<dbReference type="InterPro" id="IPR052316">
    <property type="entry name" value="Speedy-Ringo_regulator"/>
</dbReference>
<keyword evidence="4" id="KW-1185">Reference proteome</keyword>
<dbReference type="EMBL" id="CACRXK020001399">
    <property type="protein sequence ID" value="CAB3988880.1"/>
    <property type="molecule type" value="Genomic_DNA"/>
</dbReference>
<evidence type="ECO:0000313" key="4">
    <source>
        <dbReference type="Proteomes" id="UP001152795"/>
    </source>
</evidence>
<evidence type="ECO:0000313" key="3">
    <source>
        <dbReference type="EMBL" id="CAB3988880.1"/>
    </source>
</evidence>
<name>A0A6S7GWE6_PARCT</name>
<dbReference type="OrthoDB" id="9442170at2759"/>
<dbReference type="PANTHER" id="PTHR31545:SF5">
    <property type="entry name" value="SPEEDY PROTEIN A"/>
    <property type="match status" value="1"/>
</dbReference>
<dbReference type="InterPro" id="IPR020984">
    <property type="entry name" value="Speedy"/>
</dbReference>
<gene>
    <name evidence="3" type="ORF">PACLA_8A022395</name>
</gene>
<comment type="caution">
    <text evidence="3">The sequence shown here is derived from an EMBL/GenBank/DDBJ whole genome shotgun (WGS) entry which is preliminary data.</text>
</comment>
<protein>
    <submittedName>
        <fullName evidence="3">Uncharacterized protein</fullName>
    </submittedName>
</protein>
<dbReference type="AlphaFoldDB" id="A0A6S7GWE6"/>
<reference evidence="3" key="1">
    <citation type="submission" date="2020-04" db="EMBL/GenBank/DDBJ databases">
        <authorList>
            <person name="Alioto T."/>
            <person name="Alioto T."/>
            <person name="Gomez Garrido J."/>
        </authorList>
    </citation>
    <scope>NUCLEOTIDE SEQUENCE</scope>
    <source>
        <strain evidence="3">A484AB</strain>
    </source>
</reference>
<dbReference type="Proteomes" id="UP001152795">
    <property type="component" value="Unassembled WGS sequence"/>
</dbReference>
<comment type="similarity">
    <text evidence="1">Belongs to the Speedy/Ringo family.</text>
</comment>
<dbReference type="GO" id="GO:0019901">
    <property type="term" value="F:protein kinase binding"/>
    <property type="evidence" value="ECO:0007669"/>
    <property type="project" value="InterPro"/>
</dbReference>
<accession>A0A6S7GWE6</accession>
<keyword evidence="2" id="KW-0131">Cell cycle</keyword>
<evidence type="ECO:0000256" key="2">
    <source>
        <dbReference type="ARBA" id="ARBA00023306"/>
    </source>
</evidence>
<proteinExistence type="inferred from homology"/>
<evidence type="ECO:0000256" key="1">
    <source>
        <dbReference type="ARBA" id="ARBA00010932"/>
    </source>
</evidence>